<accession>A0A3D8PGP5</accession>
<evidence type="ECO:0000313" key="1">
    <source>
        <dbReference type="EMBL" id="RDW14408.1"/>
    </source>
</evidence>
<evidence type="ECO:0000313" key="2">
    <source>
        <dbReference type="Proteomes" id="UP000256679"/>
    </source>
</evidence>
<keyword evidence="2" id="KW-1185">Reference proteome</keyword>
<sequence length="123" mass="13380">MEIPSSAPQLRSLDQMLSLADGGDYLPDLLSRIEANNVEMRSFAQQYSTTAKGKITITIDVAVDPFGATQMTMDDKIVGPKSPKRKAVAWMTGDGGITTHNPAQSRMEIRDAGNGRRELRAAE</sequence>
<protein>
    <submittedName>
        <fullName evidence="1">Uncharacterized protein</fullName>
    </submittedName>
</protein>
<gene>
    <name evidence="1" type="ORF">DIE28_02575</name>
</gene>
<dbReference type="AlphaFoldDB" id="A0A3D8PGP5"/>
<dbReference type="Proteomes" id="UP000256679">
    <property type="component" value="Unassembled WGS sequence"/>
</dbReference>
<name>A0A3D8PGP5_9RHOB</name>
<dbReference type="RefSeq" id="WP_024844421.1">
    <property type="nucleotide sequence ID" value="NZ_QFCQ01000008.1"/>
</dbReference>
<organism evidence="1 2">
    <name type="scientific">Paracoccus thiocyanatus</name>
    <dbReference type="NCBI Taxonomy" id="34006"/>
    <lineage>
        <taxon>Bacteria</taxon>
        <taxon>Pseudomonadati</taxon>
        <taxon>Pseudomonadota</taxon>
        <taxon>Alphaproteobacteria</taxon>
        <taxon>Rhodobacterales</taxon>
        <taxon>Paracoccaceae</taxon>
        <taxon>Paracoccus</taxon>
    </lineage>
</organism>
<dbReference type="EMBL" id="QFCQ01000008">
    <property type="protein sequence ID" value="RDW14408.1"/>
    <property type="molecule type" value="Genomic_DNA"/>
</dbReference>
<proteinExistence type="predicted"/>
<reference evidence="1 2" key="1">
    <citation type="submission" date="2018-05" db="EMBL/GenBank/DDBJ databases">
        <title>Whole genome sequencing of Paracoccus thiocyanatus SST.</title>
        <authorList>
            <person name="Ghosh W."/>
            <person name="Rameez M.J."/>
            <person name="Roy C."/>
        </authorList>
    </citation>
    <scope>NUCLEOTIDE SEQUENCE [LARGE SCALE GENOMIC DNA]</scope>
    <source>
        <strain evidence="1 2">SST</strain>
    </source>
</reference>
<comment type="caution">
    <text evidence="1">The sequence shown here is derived from an EMBL/GenBank/DDBJ whole genome shotgun (WGS) entry which is preliminary data.</text>
</comment>